<dbReference type="InParanoid" id="M1ARW5"/>
<keyword evidence="2" id="KW-1185">Reference proteome</keyword>
<protein>
    <submittedName>
        <fullName evidence="1">Uncharacterized protein</fullName>
    </submittedName>
</protein>
<dbReference type="AlphaFoldDB" id="M1ARW5"/>
<name>M1ARW5_SOLTU</name>
<evidence type="ECO:0000313" key="2">
    <source>
        <dbReference type="Proteomes" id="UP000011115"/>
    </source>
</evidence>
<dbReference type="PaxDb" id="4113-PGSC0003DMT400028919"/>
<reference evidence="2" key="1">
    <citation type="journal article" date="2011" name="Nature">
        <title>Genome sequence and analysis of the tuber crop potato.</title>
        <authorList>
            <consortium name="The Potato Genome Sequencing Consortium"/>
        </authorList>
    </citation>
    <scope>NUCLEOTIDE SEQUENCE [LARGE SCALE GENOMIC DNA]</scope>
    <source>
        <strain evidence="2">cv. DM1-3 516 R44</strain>
    </source>
</reference>
<reference evidence="1" key="2">
    <citation type="submission" date="2015-06" db="UniProtKB">
        <authorList>
            <consortium name="EnsemblPlants"/>
        </authorList>
    </citation>
    <scope>IDENTIFICATION</scope>
    <source>
        <strain evidence="1">DM1-3 516 R44</strain>
    </source>
</reference>
<accession>M1ARW5</accession>
<dbReference type="EnsemblPlants" id="PGSC0003DMT400028919">
    <property type="protein sequence ID" value="PGSC0003DMT400028919"/>
    <property type="gene ID" value="PGSC0003DMG400011134"/>
</dbReference>
<proteinExistence type="predicted"/>
<dbReference type="Gramene" id="PGSC0003DMT400028919">
    <property type="protein sequence ID" value="PGSC0003DMT400028919"/>
    <property type="gene ID" value="PGSC0003DMG400011134"/>
</dbReference>
<dbReference type="HOGENOM" id="CLU_2798965_0_0_1"/>
<organism evidence="1 2">
    <name type="scientific">Solanum tuberosum</name>
    <name type="common">Potato</name>
    <dbReference type="NCBI Taxonomy" id="4113"/>
    <lineage>
        <taxon>Eukaryota</taxon>
        <taxon>Viridiplantae</taxon>
        <taxon>Streptophyta</taxon>
        <taxon>Embryophyta</taxon>
        <taxon>Tracheophyta</taxon>
        <taxon>Spermatophyta</taxon>
        <taxon>Magnoliopsida</taxon>
        <taxon>eudicotyledons</taxon>
        <taxon>Gunneridae</taxon>
        <taxon>Pentapetalae</taxon>
        <taxon>asterids</taxon>
        <taxon>lamiids</taxon>
        <taxon>Solanales</taxon>
        <taxon>Solanaceae</taxon>
        <taxon>Solanoideae</taxon>
        <taxon>Solaneae</taxon>
        <taxon>Solanum</taxon>
    </lineage>
</organism>
<evidence type="ECO:0000313" key="1">
    <source>
        <dbReference type="EnsemblPlants" id="PGSC0003DMT400028920"/>
    </source>
</evidence>
<sequence>MGDWEFRFWLGRCSFSHFTRSIVFLLKLQRDSIVGGAQSLKHTTLVLAWTIEDNNYQHLNTRKYSIRL</sequence>
<dbReference type="Proteomes" id="UP000011115">
    <property type="component" value="Unassembled WGS sequence"/>
</dbReference>
<dbReference type="Gramene" id="PGSC0003DMT400028920">
    <property type="protein sequence ID" value="PGSC0003DMT400028920"/>
    <property type="gene ID" value="PGSC0003DMG400011134"/>
</dbReference>
<dbReference type="EnsemblPlants" id="PGSC0003DMT400028920">
    <property type="protein sequence ID" value="PGSC0003DMT400028920"/>
    <property type="gene ID" value="PGSC0003DMG400011134"/>
</dbReference>